<feature type="non-terminal residue" evidence="1">
    <location>
        <position position="80"/>
    </location>
</feature>
<evidence type="ECO:0000313" key="2">
    <source>
        <dbReference type="Proteomes" id="UP001221924"/>
    </source>
</evidence>
<gene>
    <name evidence="1" type="ORF">PZH42_30440</name>
</gene>
<dbReference type="RefSeq" id="WP_275203169.1">
    <property type="nucleotide sequence ID" value="NZ_JARFID010000954.1"/>
</dbReference>
<name>A0AAW6M850_9BACE</name>
<dbReference type="EMBL" id="JARFID010000954">
    <property type="protein sequence ID" value="MDE8698264.1"/>
    <property type="molecule type" value="Genomic_DNA"/>
</dbReference>
<evidence type="ECO:0000313" key="1">
    <source>
        <dbReference type="EMBL" id="MDE8698264.1"/>
    </source>
</evidence>
<accession>A0AAW6M850</accession>
<protein>
    <submittedName>
        <fullName evidence="1">Uncharacterized protein</fullName>
    </submittedName>
</protein>
<dbReference type="Proteomes" id="UP001221924">
    <property type="component" value="Unassembled WGS sequence"/>
</dbReference>
<reference evidence="1" key="1">
    <citation type="submission" date="2023-03" db="EMBL/GenBank/DDBJ databases">
        <title>DFI Biobank Strains.</title>
        <authorList>
            <person name="Mostad J."/>
            <person name="Paddock L."/>
            <person name="Medina S."/>
            <person name="Waligurski E."/>
            <person name="Barat B."/>
            <person name="Smith R."/>
            <person name="Burgo V."/>
            <person name="Metcalfe C."/>
            <person name="Woodson C."/>
            <person name="Sundararajan A."/>
            <person name="Ramaswamy R."/>
            <person name="Lin H."/>
            <person name="Pamer E.G."/>
        </authorList>
    </citation>
    <scope>NUCLEOTIDE SEQUENCE</scope>
    <source>
        <strain evidence="1">DFI.9.5</strain>
    </source>
</reference>
<organism evidence="1 2">
    <name type="scientific">Bacteroides cellulosilyticus</name>
    <dbReference type="NCBI Taxonomy" id="246787"/>
    <lineage>
        <taxon>Bacteria</taxon>
        <taxon>Pseudomonadati</taxon>
        <taxon>Bacteroidota</taxon>
        <taxon>Bacteroidia</taxon>
        <taxon>Bacteroidales</taxon>
        <taxon>Bacteroidaceae</taxon>
        <taxon>Bacteroides</taxon>
    </lineage>
</organism>
<proteinExistence type="predicted"/>
<sequence>MAGIYSYFRVEGREELRHEVCSAFDRLATRYNPIVMEGAGSISEINLRDPLCQPPICLGISLSPIQSPIDAFIKPSPLTT</sequence>
<comment type="caution">
    <text evidence="1">The sequence shown here is derived from an EMBL/GenBank/DDBJ whole genome shotgun (WGS) entry which is preliminary data.</text>
</comment>
<dbReference type="AlphaFoldDB" id="A0AAW6M850"/>